<keyword evidence="1" id="KW-0812">Transmembrane</keyword>
<keyword evidence="1" id="KW-1133">Transmembrane helix</keyword>
<dbReference type="OrthoDB" id="1016139at2"/>
<evidence type="ECO:0000256" key="1">
    <source>
        <dbReference type="SAM" id="Phobius"/>
    </source>
</evidence>
<feature type="transmembrane region" description="Helical" evidence="1">
    <location>
        <begin position="15"/>
        <end position="33"/>
    </location>
</feature>
<dbReference type="GeneID" id="87756340"/>
<sequence>MIYLPSGQREKGQDLIEYALLLALLVAVGVLIYSQSGLKDSLQTIFRNSGNLMETAAQGSSNGENNQEHHTIPEIVGQAIADGTLTLNRGQYLFSGTDAGNQAAGNLGIPFAPGDAWTIGRQASSDGTTDYYVLMHYSADQRGDLSSYATGGSGWNWTVNDRGFYTTRKGSQIQVPVDYYIYDASTGAQNNGLRQTYFTGNSGSEGKATLVHPSGSSGYGIR</sequence>
<dbReference type="RefSeq" id="WP_091365112.1">
    <property type="nucleotide sequence ID" value="NZ_FMXA01000019.1"/>
</dbReference>
<evidence type="ECO:0008006" key="4">
    <source>
        <dbReference type="Google" id="ProtNLM"/>
    </source>
</evidence>
<reference evidence="2 3" key="1">
    <citation type="submission" date="2016-10" db="EMBL/GenBank/DDBJ databases">
        <authorList>
            <person name="de Groot N.N."/>
        </authorList>
    </citation>
    <scope>NUCLEOTIDE SEQUENCE [LARGE SCALE GENOMIC DNA]</scope>
    <source>
        <strain evidence="2 3">DSM 15230</strain>
    </source>
</reference>
<evidence type="ECO:0000313" key="2">
    <source>
        <dbReference type="EMBL" id="SDA56605.1"/>
    </source>
</evidence>
<proteinExistence type="predicted"/>
<keyword evidence="1" id="KW-0472">Membrane</keyword>
<name>A0A1G5WH91_9FIRM</name>
<organism evidence="2 3">
    <name type="scientific">Allisonella histaminiformans</name>
    <dbReference type="NCBI Taxonomy" id="209880"/>
    <lineage>
        <taxon>Bacteria</taxon>
        <taxon>Bacillati</taxon>
        <taxon>Bacillota</taxon>
        <taxon>Negativicutes</taxon>
        <taxon>Veillonellales</taxon>
        <taxon>Veillonellaceae</taxon>
        <taxon>Allisonella</taxon>
    </lineage>
</organism>
<dbReference type="EMBL" id="FMXA01000019">
    <property type="protein sequence ID" value="SDA56605.1"/>
    <property type="molecule type" value="Genomic_DNA"/>
</dbReference>
<protein>
    <recommendedName>
        <fullName evidence="4">Class III signal peptide-containing protein</fullName>
    </recommendedName>
</protein>
<accession>A0A1G5WH91</accession>
<gene>
    <name evidence="2" type="ORF">SAMN02910343_01335</name>
</gene>
<dbReference type="Proteomes" id="UP000199689">
    <property type="component" value="Unassembled WGS sequence"/>
</dbReference>
<dbReference type="AlphaFoldDB" id="A0A1G5WH91"/>
<evidence type="ECO:0000313" key="3">
    <source>
        <dbReference type="Proteomes" id="UP000199689"/>
    </source>
</evidence>
<keyword evidence="3" id="KW-1185">Reference proteome</keyword>